<evidence type="ECO:0000313" key="2">
    <source>
        <dbReference type="Proteomes" id="UP000633943"/>
    </source>
</evidence>
<keyword evidence="2" id="KW-1185">Reference proteome</keyword>
<dbReference type="EMBL" id="WTVP01000057">
    <property type="protein sequence ID" value="NMG17058.1"/>
    <property type="molecule type" value="Genomic_DNA"/>
</dbReference>
<comment type="caution">
    <text evidence="1">The sequence shown here is derived from an EMBL/GenBank/DDBJ whole genome shotgun (WGS) entry which is preliminary data.</text>
</comment>
<sequence>MLRSGTGLEVVRDAGGEYSWGKTAAPAAREATLQAVKVTMIRRCFCALRSHTDTPKELHILEALGRHTGIEPVTTGATIRPTNI</sequence>
<name>A0ABX1NZ49_9RHOO</name>
<dbReference type="Proteomes" id="UP000633943">
    <property type="component" value="Unassembled WGS sequence"/>
</dbReference>
<proteinExistence type="predicted"/>
<dbReference type="RefSeq" id="WP_169203606.1">
    <property type="nucleotide sequence ID" value="NZ_CP059467.1"/>
</dbReference>
<evidence type="ECO:0000313" key="1">
    <source>
        <dbReference type="EMBL" id="NMG17058.1"/>
    </source>
</evidence>
<protein>
    <submittedName>
        <fullName evidence="1">Uncharacterized protein</fullName>
    </submittedName>
</protein>
<reference evidence="1 2" key="1">
    <citation type="submission" date="2019-12" db="EMBL/GenBank/DDBJ databases">
        <title>Comparative genomics gives insights into the taxonomy of the Azoarcus-Aromatoleum group and reveals separate origins of nif in the plant-associated Azoarcus and non-plant-associated Aromatoleum sub-groups.</title>
        <authorList>
            <person name="Lafos M."/>
            <person name="Maluk M."/>
            <person name="Batista M."/>
            <person name="Junghare M."/>
            <person name="Carmona M."/>
            <person name="Faoro H."/>
            <person name="Cruz L.M."/>
            <person name="Battistoni F."/>
            <person name="De Souza E."/>
            <person name="Pedrosa F."/>
            <person name="Chen W.-M."/>
            <person name="Poole P.S."/>
            <person name="Dixon R.A."/>
            <person name="James E.K."/>
        </authorList>
    </citation>
    <scope>NUCLEOTIDE SEQUENCE [LARGE SCALE GENOMIC DNA]</scope>
    <source>
        <strain evidence="1 2">PbN1</strain>
    </source>
</reference>
<gene>
    <name evidence="1" type="ORF">GPA24_16260</name>
</gene>
<organism evidence="1 2">
    <name type="scientific">Aromatoleum bremense</name>
    <dbReference type="NCBI Taxonomy" id="76115"/>
    <lineage>
        <taxon>Bacteria</taxon>
        <taxon>Pseudomonadati</taxon>
        <taxon>Pseudomonadota</taxon>
        <taxon>Betaproteobacteria</taxon>
        <taxon>Rhodocyclales</taxon>
        <taxon>Rhodocyclaceae</taxon>
        <taxon>Aromatoleum</taxon>
    </lineage>
</organism>
<accession>A0ABX1NZ49</accession>